<evidence type="ECO:0000256" key="3">
    <source>
        <dbReference type="ARBA" id="ARBA00022475"/>
    </source>
</evidence>
<keyword evidence="9 10" id="KW-0807">Transducer</keyword>
<evidence type="ECO:0000313" key="14">
    <source>
        <dbReference type="Proteomes" id="UP000054359"/>
    </source>
</evidence>
<feature type="transmembrane region" description="Helical" evidence="11">
    <location>
        <begin position="299"/>
        <end position="319"/>
    </location>
</feature>
<evidence type="ECO:0000256" key="10">
    <source>
        <dbReference type="RuleBase" id="RU000688"/>
    </source>
</evidence>
<comment type="similarity">
    <text evidence="2 10">Belongs to the G-protein coupled receptor 1 family.</text>
</comment>
<feature type="transmembrane region" description="Helical" evidence="11">
    <location>
        <begin position="137"/>
        <end position="159"/>
    </location>
</feature>
<dbReference type="PANTHER" id="PTHR24228">
    <property type="entry name" value="B2 BRADYKININ RECEPTOR/ANGIOTENSIN II RECEPTOR"/>
    <property type="match status" value="1"/>
</dbReference>
<feature type="transmembrane region" description="Helical" evidence="11">
    <location>
        <begin position="92"/>
        <end position="117"/>
    </location>
</feature>
<comment type="subcellular location">
    <subcellularLocation>
        <location evidence="1">Cell membrane</location>
        <topology evidence="1">Multi-pass membrane protein</topology>
    </subcellularLocation>
</comment>
<evidence type="ECO:0000256" key="6">
    <source>
        <dbReference type="ARBA" id="ARBA00023040"/>
    </source>
</evidence>
<dbReference type="SMART" id="SM01381">
    <property type="entry name" value="7TM_GPCR_Srsx"/>
    <property type="match status" value="1"/>
</dbReference>
<dbReference type="OrthoDB" id="6416613at2759"/>
<dbReference type="SUPFAM" id="SSF81321">
    <property type="entry name" value="Family A G protein-coupled receptor-like"/>
    <property type="match status" value="1"/>
</dbReference>
<feature type="transmembrane region" description="Helical" evidence="11">
    <location>
        <begin position="59"/>
        <end position="80"/>
    </location>
</feature>
<dbReference type="InterPro" id="IPR000276">
    <property type="entry name" value="GPCR_Rhodpsn"/>
</dbReference>
<evidence type="ECO:0000256" key="1">
    <source>
        <dbReference type="ARBA" id="ARBA00004651"/>
    </source>
</evidence>
<dbReference type="Proteomes" id="UP000054359">
    <property type="component" value="Unassembled WGS sequence"/>
</dbReference>
<dbReference type="OMA" id="CFSPIQF"/>
<evidence type="ECO:0000256" key="7">
    <source>
        <dbReference type="ARBA" id="ARBA00023136"/>
    </source>
</evidence>
<keyword evidence="7 11" id="KW-0472">Membrane</keyword>
<evidence type="ECO:0000256" key="5">
    <source>
        <dbReference type="ARBA" id="ARBA00022989"/>
    </source>
</evidence>
<dbReference type="InterPro" id="IPR017452">
    <property type="entry name" value="GPCR_Rhodpsn_7TM"/>
</dbReference>
<sequence length="370" mass="42752">MNNSIFQETEKNRSELLIYWNKPLFGNETKPQHDLSNIVDYGNNNVFVQYTDAQINFGIVSYISFAIFGVIGNLISIIALSKSKRLRNATTAFVINLCVSDLLLCSFSLPFSSVTFIERGWNYGDTLCTLLPMVRYSNGAVSIFSVVSITLNRYVLVAHPRQYSKLYKPRYIALMIITIWITSIIFLIPPLFEAWGKYDYDPTVGTCSIIKVNGKSPKTFLYLFAFGLMSVVFILCYIRIFWVVHRASKKIQNELQMSSSTATISSFSPKLYRLRNFHRHSGVHLDRSFWKRDNKELRVLKVMLVIFITFLICFLPVSIVKIFRDEDEISILNLVGYLGVYFSSIINPVIYVVTSREYRKAYIELFCKRK</sequence>
<dbReference type="PRINTS" id="PR00237">
    <property type="entry name" value="GPCRRHODOPSN"/>
</dbReference>
<dbReference type="EMBL" id="KK121138">
    <property type="protein sequence ID" value="KFM79790.1"/>
    <property type="molecule type" value="Genomic_DNA"/>
</dbReference>
<keyword evidence="14" id="KW-1185">Reference proteome</keyword>
<feature type="domain" description="G-protein coupled receptors family 1 profile" evidence="12">
    <location>
        <begin position="72"/>
        <end position="351"/>
    </location>
</feature>
<dbReference type="AlphaFoldDB" id="A0A087UR01"/>
<dbReference type="GO" id="GO:0004930">
    <property type="term" value="F:G protein-coupled receptor activity"/>
    <property type="evidence" value="ECO:0007669"/>
    <property type="project" value="UniProtKB-KW"/>
</dbReference>
<keyword evidence="6 10" id="KW-0297">G-protein coupled receptor</keyword>
<dbReference type="GO" id="GO:0005886">
    <property type="term" value="C:plasma membrane"/>
    <property type="evidence" value="ECO:0007669"/>
    <property type="project" value="UniProtKB-SubCell"/>
</dbReference>
<keyword evidence="4 10" id="KW-0812">Transmembrane</keyword>
<evidence type="ECO:0000256" key="8">
    <source>
        <dbReference type="ARBA" id="ARBA00023170"/>
    </source>
</evidence>
<evidence type="ECO:0000313" key="13">
    <source>
        <dbReference type="EMBL" id="KFM79790.1"/>
    </source>
</evidence>
<dbReference type="Gene3D" id="1.20.1070.10">
    <property type="entry name" value="Rhodopsin 7-helix transmembrane proteins"/>
    <property type="match status" value="1"/>
</dbReference>
<feature type="transmembrane region" description="Helical" evidence="11">
    <location>
        <begin position="171"/>
        <end position="192"/>
    </location>
</feature>
<feature type="transmembrane region" description="Helical" evidence="11">
    <location>
        <begin position="331"/>
        <end position="353"/>
    </location>
</feature>
<feature type="non-terminal residue" evidence="13">
    <location>
        <position position="370"/>
    </location>
</feature>
<name>A0A087UR01_STEMI</name>
<keyword evidence="8 10" id="KW-0675">Receptor</keyword>
<dbReference type="Pfam" id="PF00001">
    <property type="entry name" value="7tm_1"/>
    <property type="match status" value="1"/>
</dbReference>
<keyword evidence="5 11" id="KW-1133">Transmembrane helix</keyword>
<proteinExistence type="inferred from homology"/>
<accession>A0A087UR01</accession>
<evidence type="ECO:0000259" key="12">
    <source>
        <dbReference type="PROSITE" id="PS50262"/>
    </source>
</evidence>
<evidence type="ECO:0000256" key="4">
    <source>
        <dbReference type="ARBA" id="ARBA00022692"/>
    </source>
</evidence>
<dbReference type="PROSITE" id="PS50262">
    <property type="entry name" value="G_PROTEIN_RECEP_F1_2"/>
    <property type="match status" value="1"/>
</dbReference>
<evidence type="ECO:0000256" key="11">
    <source>
        <dbReference type="SAM" id="Phobius"/>
    </source>
</evidence>
<gene>
    <name evidence="13" type="ORF">X975_18881</name>
</gene>
<evidence type="ECO:0000256" key="9">
    <source>
        <dbReference type="ARBA" id="ARBA00023224"/>
    </source>
</evidence>
<dbReference type="PROSITE" id="PS00237">
    <property type="entry name" value="G_PROTEIN_RECEP_F1_1"/>
    <property type="match status" value="1"/>
</dbReference>
<dbReference type="PANTHER" id="PTHR24228:SF74">
    <property type="entry name" value="G-PROTEIN COUPLED RECEPTORS FAMILY 1 PROFILE DOMAIN-CONTAINING PROTEIN"/>
    <property type="match status" value="1"/>
</dbReference>
<organism evidence="13 14">
    <name type="scientific">Stegodyphus mimosarum</name>
    <name type="common">African social velvet spider</name>
    <dbReference type="NCBI Taxonomy" id="407821"/>
    <lineage>
        <taxon>Eukaryota</taxon>
        <taxon>Metazoa</taxon>
        <taxon>Ecdysozoa</taxon>
        <taxon>Arthropoda</taxon>
        <taxon>Chelicerata</taxon>
        <taxon>Arachnida</taxon>
        <taxon>Araneae</taxon>
        <taxon>Araneomorphae</taxon>
        <taxon>Entelegynae</taxon>
        <taxon>Eresoidea</taxon>
        <taxon>Eresidae</taxon>
        <taxon>Stegodyphus</taxon>
    </lineage>
</organism>
<reference evidence="13 14" key="1">
    <citation type="submission" date="2013-11" db="EMBL/GenBank/DDBJ databases">
        <title>Genome sequencing of Stegodyphus mimosarum.</title>
        <authorList>
            <person name="Bechsgaard J."/>
        </authorList>
    </citation>
    <scope>NUCLEOTIDE SEQUENCE [LARGE SCALE GENOMIC DNA]</scope>
</reference>
<protein>
    <submittedName>
        <fullName evidence="13">G-protein coupled receptor moody</fullName>
    </submittedName>
</protein>
<feature type="transmembrane region" description="Helical" evidence="11">
    <location>
        <begin position="220"/>
        <end position="242"/>
    </location>
</feature>
<dbReference type="STRING" id="407821.A0A087UR01"/>
<evidence type="ECO:0000256" key="2">
    <source>
        <dbReference type="ARBA" id="ARBA00010663"/>
    </source>
</evidence>
<keyword evidence="3" id="KW-1003">Cell membrane</keyword>